<name>A0A5N7DR09_9EURO</name>
<gene>
    <name evidence="1" type="ORF">BDV37DRAFT_159150</name>
</gene>
<dbReference type="AlphaFoldDB" id="A0A5N7DR09"/>
<organism evidence="1 2">
    <name type="scientific">Aspergillus pseudonomiae</name>
    <dbReference type="NCBI Taxonomy" id="1506151"/>
    <lineage>
        <taxon>Eukaryota</taxon>
        <taxon>Fungi</taxon>
        <taxon>Dikarya</taxon>
        <taxon>Ascomycota</taxon>
        <taxon>Pezizomycotina</taxon>
        <taxon>Eurotiomycetes</taxon>
        <taxon>Eurotiomycetidae</taxon>
        <taxon>Eurotiales</taxon>
        <taxon>Aspergillaceae</taxon>
        <taxon>Aspergillus</taxon>
        <taxon>Aspergillus subgen. Circumdati</taxon>
    </lineage>
</organism>
<dbReference type="EMBL" id="ML736742">
    <property type="protein sequence ID" value="KAE8408826.1"/>
    <property type="molecule type" value="Genomic_DNA"/>
</dbReference>
<keyword evidence="2" id="KW-1185">Reference proteome</keyword>
<evidence type="ECO:0000313" key="2">
    <source>
        <dbReference type="Proteomes" id="UP000325579"/>
    </source>
</evidence>
<proteinExistence type="predicted"/>
<evidence type="ECO:0000313" key="1">
    <source>
        <dbReference type="EMBL" id="KAE8408826.1"/>
    </source>
</evidence>
<dbReference type="RefSeq" id="XP_031946145.1">
    <property type="nucleotide sequence ID" value="XM_032079128.1"/>
</dbReference>
<sequence length="187" mass="21398">MRNSSYWWASDSPDTRLYRVLQCQILDRQLLVASAFFHSIRFPTANPNRESQYTDGIKPRCRLVKLPVSLFVRLGSLPKPLRFSQINRLLSIQPHTRLLPIASPNQNRSHSNHDCHAASFGDPRISDKSLLGCSICGSKPEPLLPLRKYKSKAKTPNHCEREINHHRGTLLSSFLLHLFFSDLFVVP</sequence>
<dbReference type="GeneID" id="43663819"/>
<accession>A0A5N7DR09</accession>
<reference evidence="1 2" key="1">
    <citation type="submission" date="2019-04" db="EMBL/GenBank/DDBJ databases">
        <authorList>
            <consortium name="DOE Joint Genome Institute"/>
            <person name="Mondo S."/>
            <person name="Kjaerbolling I."/>
            <person name="Vesth T."/>
            <person name="Frisvad J.C."/>
            <person name="Nybo J.L."/>
            <person name="Theobald S."/>
            <person name="Kildgaard S."/>
            <person name="Isbrandt T."/>
            <person name="Kuo A."/>
            <person name="Sato A."/>
            <person name="Lyhne E.K."/>
            <person name="Kogle M.E."/>
            <person name="Wiebenga A."/>
            <person name="Kun R.S."/>
            <person name="Lubbers R.J."/>
            <person name="Makela M.R."/>
            <person name="Barry K."/>
            <person name="Chovatia M."/>
            <person name="Clum A."/>
            <person name="Daum C."/>
            <person name="Haridas S."/>
            <person name="He G."/>
            <person name="LaButti K."/>
            <person name="Lipzen A."/>
            <person name="Riley R."/>
            <person name="Salamov A."/>
            <person name="Simmons B.A."/>
            <person name="Magnuson J.K."/>
            <person name="Henrissat B."/>
            <person name="Mortensen U.H."/>
            <person name="Larsen T.O."/>
            <person name="Devries R.P."/>
            <person name="Grigoriev I.V."/>
            <person name="Machida M."/>
            <person name="Baker S.E."/>
            <person name="Andersen M.R."/>
            <person name="Cantor M.N."/>
            <person name="Hua S.X."/>
        </authorList>
    </citation>
    <scope>NUCLEOTIDE SEQUENCE [LARGE SCALE GENOMIC DNA]</scope>
    <source>
        <strain evidence="1 2">CBS 119388</strain>
    </source>
</reference>
<protein>
    <submittedName>
        <fullName evidence="1">Uncharacterized protein</fullName>
    </submittedName>
</protein>
<dbReference type="Proteomes" id="UP000325579">
    <property type="component" value="Unassembled WGS sequence"/>
</dbReference>